<dbReference type="SUPFAM" id="SSF74788">
    <property type="entry name" value="Cullin repeat-like"/>
    <property type="match status" value="1"/>
</dbReference>
<evidence type="ECO:0000259" key="2">
    <source>
        <dbReference type="Pfam" id="PF00888"/>
    </source>
</evidence>
<evidence type="ECO:0000313" key="4">
    <source>
        <dbReference type="Proteomes" id="UP000030689"/>
    </source>
</evidence>
<keyword evidence="4" id="KW-1185">Reference proteome</keyword>
<evidence type="ECO:0000313" key="3">
    <source>
        <dbReference type="EMBL" id="ESQ45899.1"/>
    </source>
</evidence>
<dbReference type="EMBL" id="KI517435">
    <property type="protein sequence ID" value="ESQ45899.1"/>
    <property type="molecule type" value="Genomic_DNA"/>
</dbReference>
<accession>V4LQ20</accession>
<feature type="domain" description="Cullin N-terminal" evidence="2">
    <location>
        <begin position="61"/>
        <end position="234"/>
    </location>
</feature>
<dbReference type="Pfam" id="PF00888">
    <property type="entry name" value="Cullin"/>
    <property type="match status" value="1"/>
</dbReference>
<dbReference type="KEGG" id="eus:EUTSA_v10011144mg"/>
<dbReference type="Gramene" id="ESQ45899">
    <property type="protein sequence ID" value="ESQ45899"/>
    <property type="gene ID" value="EUTSA_v10011144mg"/>
</dbReference>
<evidence type="ECO:0000256" key="1">
    <source>
        <dbReference type="ARBA" id="ARBA00006019"/>
    </source>
</evidence>
<organism evidence="3 4">
    <name type="scientific">Eutrema salsugineum</name>
    <name type="common">Saltwater cress</name>
    <name type="synonym">Sisymbrium salsugineum</name>
    <dbReference type="NCBI Taxonomy" id="72664"/>
    <lineage>
        <taxon>Eukaryota</taxon>
        <taxon>Viridiplantae</taxon>
        <taxon>Streptophyta</taxon>
        <taxon>Embryophyta</taxon>
        <taxon>Tracheophyta</taxon>
        <taxon>Spermatophyta</taxon>
        <taxon>Magnoliopsida</taxon>
        <taxon>eudicotyledons</taxon>
        <taxon>Gunneridae</taxon>
        <taxon>Pentapetalae</taxon>
        <taxon>rosids</taxon>
        <taxon>malvids</taxon>
        <taxon>Brassicales</taxon>
        <taxon>Brassicaceae</taxon>
        <taxon>Eutremeae</taxon>
        <taxon>Eutrema</taxon>
    </lineage>
</organism>
<dbReference type="PANTHER" id="PTHR11932">
    <property type="entry name" value="CULLIN"/>
    <property type="match status" value="1"/>
</dbReference>
<dbReference type="Gene3D" id="1.20.1310.10">
    <property type="entry name" value="Cullin Repeats"/>
    <property type="match status" value="2"/>
</dbReference>
<name>V4LQ20_EUTSA</name>
<dbReference type="GO" id="GO:0006511">
    <property type="term" value="P:ubiquitin-dependent protein catabolic process"/>
    <property type="evidence" value="ECO:0007669"/>
    <property type="project" value="InterPro"/>
</dbReference>
<dbReference type="InterPro" id="IPR001373">
    <property type="entry name" value="Cullin_N"/>
</dbReference>
<dbReference type="OMA" id="DRICISH"/>
<dbReference type="InterPro" id="IPR045093">
    <property type="entry name" value="Cullin"/>
</dbReference>
<proteinExistence type="inferred from homology"/>
<comment type="similarity">
    <text evidence="1">Belongs to the cullin family.</text>
</comment>
<sequence>MKIRTFFHGSESAMVNPQSTRCSTSFSGPINKKTALQRVFKIAIPEWTKVDLKINYLDNAWGKLKPAIRSIFLDEPQCFISIDIFNAVHLAWKDSKVGATLYDMILEECGTFISADLQSLEGKCNDDPSLDNCRKMEYLCTLAGSEAHQRVRESSFWELGLELFPTRLCLASQLCDKVLSNIVVLIRDQRSGKSVDVSLLKNIMAMFRGDFFYATRFFEKPFVECAAEFYAAEAVQGFEEMMDKRFREDLHRMYDLFSETNLLGHINNALSCYILKTGKKVLAEGSSLQEFKDSVDRICISHFCEDVVLEKTVEQCFKDLGLTWKVSKISRFPFSCPLFPPWK</sequence>
<reference evidence="3 4" key="1">
    <citation type="journal article" date="2013" name="Front. Plant Sci.">
        <title>The Reference Genome of the Halophytic Plant Eutrema salsugineum.</title>
        <authorList>
            <person name="Yang R."/>
            <person name="Jarvis D.E."/>
            <person name="Chen H."/>
            <person name="Beilstein M.A."/>
            <person name="Grimwood J."/>
            <person name="Jenkins J."/>
            <person name="Shu S."/>
            <person name="Prochnik S."/>
            <person name="Xin M."/>
            <person name="Ma C."/>
            <person name="Schmutz J."/>
            <person name="Wing R.A."/>
            <person name="Mitchell-Olds T."/>
            <person name="Schumaker K.S."/>
            <person name="Wang X."/>
        </authorList>
    </citation>
    <scope>NUCLEOTIDE SEQUENCE [LARGE SCALE GENOMIC DNA]</scope>
</reference>
<gene>
    <name evidence="3" type="ORF">EUTSA_v10011144mg</name>
</gene>
<dbReference type="GO" id="GO:0031625">
    <property type="term" value="F:ubiquitin protein ligase binding"/>
    <property type="evidence" value="ECO:0007669"/>
    <property type="project" value="InterPro"/>
</dbReference>
<dbReference type="eggNOG" id="KOG2167">
    <property type="taxonomic scope" value="Eukaryota"/>
</dbReference>
<dbReference type="AlphaFoldDB" id="V4LQ20"/>
<dbReference type="InterPro" id="IPR016159">
    <property type="entry name" value="Cullin_repeat-like_dom_sf"/>
</dbReference>
<protein>
    <recommendedName>
        <fullName evidence="2">Cullin N-terminal domain-containing protein</fullName>
    </recommendedName>
</protein>
<dbReference type="Proteomes" id="UP000030689">
    <property type="component" value="Unassembled WGS sequence"/>
</dbReference>
<dbReference type="STRING" id="72664.V4LQ20"/>